<gene>
    <name evidence="1" type="ORF">Amon02_000334700</name>
</gene>
<keyword evidence="2" id="KW-1185">Reference proteome</keyword>
<protein>
    <submittedName>
        <fullName evidence="1">Unnamed protein product</fullName>
    </submittedName>
</protein>
<evidence type="ECO:0000313" key="1">
    <source>
        <dbReference type="EMBL" id="GME78205.1"/>
    </source>
</evidence>
<accession>A0ACB5T055</accession>
<reference evidence="1" key="1">
    <citation type="submission" date="2023-04" db="EMBL/GenBank/DDBJ databases">
        <title>Ambrosiozyma monospora NBRC 10751.</title>
        <authorList>
            <person name="Ichikawa N."/>
            <person name="Sato H."/>
            <person name="Tonouchi N."/>
        </authorList>
    </citation>
    <scope>NUCLEOTIDE SEQUENCE</scope>
    <source>
        <strain evidence="1">NBRC 10751</strain>
    </source>
</reference>
<comment type="caution">
    <text evidence="1">The sequence shown here is derived from an EMBL/GenBank/DDBJ whole genome shotgun (WGS) entry which is preliminary data.</text>
</comment>
<dbReference type="EMBL" id="BSXS01002099">
    <property type="protein sequence ID" value="GME78205.1"/>
    <property type="molecule type" value="Genomic_DNA"/>
</dbReference>
<dbReference type="Proteomes" id="UP001165064">
    <property type="component" value="Unassembled WGS sequence"/>
</dbReference>
<evidence type="ECO:0000313" key="2">
    <source>
        <dbReference type="Proteomes" id="UP001165064"/>
    </source>
</evidence>
<name>A0ACB5T055_AMBMO</name>
<organism evidence="1 2">
    <name type="scientific">Ambrosiozyma monospora</name>
    <name type="common">Yeast</name>
    <name type="synonym">Endomycopsis monosporus</name>
    <dbReference type="NCBI Taxonomy" id="43982"/>
    <lineage>
        <taxon>Eukaryota</taxon>
        <taxon>Fungi</taxon>
        <taxon>Dikarya</taxon>
        <taxon>Ascomycota</taxon>
        <taxon>Saccharomycotina</taxon>
        <taxon>Pichiomycetes</taxon>
        <taxon>Pichiales</taxon>
        <taxon>Pichiaceae</taxon>
        <taxon>Ambrosiozyma</taxon>
    </lineage>
</organism>
<proteinExistence type="predicted"/>
<sequence length="384" mass="40476">MPAMSPTMDEGGVVAWHVKEGDEFASGDLLLEVETDKATIAVEAQDDGIMAKILKNDGATNVKVGAPIAILAEPGDNIADLDLAKLEADAAAQSNAAPAPKAEEAAPAPKPAPAPSESAPAPSSSGLFTGGKPNPSQVFFPSVELLLNENGVSREDALANITATGPNGRVLKGDVLAYLGKISKDANTNIASFIDTKSHLDLSNIQLREAQPAAAGEGAAPVEEEAKAAAEAAKAKPKREPLTLRHQFVISSTIPKKALAALVAKASAKAEQYAYGAHTYSPSDLVDPIFEDLIAPSRDAKRFSVKYLINETSTSTKDTDDIFDYEPYEIEDAKSAPGDLLTTVDLDVVVNEKVVDGQVRAEKFVKKFGYYLDKIDAKYASKEA</sequence>